<dbReference type="Gene3D" id="2.60.120.620">
    <property type="entry name" value="q2cbj1_9rhob like domain"/>
    <property type="match status" value="1"/>
</dbReference>
<evidence type="ECO:0000313" key="2">
    <source>
        <dbReference type="EMBL" id="MBW3366849.1"/>
    </source>
</evidence>
<name>A0ABS6XGQ8_9BACT</name>
<evidence type="ECO:0000313" key="3">
    <source>
        <dbReference type="Proteomes" id="UP000774935"/>
    </source>
</evidence>
<feature type="domain" description="Prolyl 4-hydroxylase alpha subunit Fe(2+) 2OG dioxygenase" evidence="1">
    <location>
        <begin position="115"/>
        <end position="216"/>
    </location>
</feature>
<dbReference type="Proteomes" id="UP000774935">
    <property type="component" value="Unassembled WGS sequence"/>
</dbReference>
<comment type="caution">
    <text evidence="2">The sequence shown here is derived from an EMBL/GenBank/DDBJ whole genome shotgun (WGS) entry which is preliminary data.</text>
</comment>
<sequence length="261" mass="30241">MRYINLDSLNEQLNSLRVEFIGREPFRFIVLDDFLYSDAAEFLLKAYPETSEGVWDHTTYIDQQNKFQKTRFKEGDIFDQVFRELNSAAFLAWLQQLTTIEEPLVADDLLFGGGLHQSTNGAFLNVHVDYNVHPIIKHHRRLNVMVYLNKNWQANYGGYLELWDLTEGKSQLMDSIAPAFNRCVIFETNEVSYHGHPKKLNVPDGITRKSLATYYYTQTRPISEQVPEHNTIFVNTEGLSGQVKRFKSGVKAALERINKQK</sequence>
<gene>
    <name evidence="2" type="ORF">KYK27_17450</name>
</gene>
<organism evidence="2 3">
    <name type="scientific">Pontibacter populi</name>
    <dbReference type="NCBI Taxonomy" id="890055"/>
    <lineage>
        <taxon>Bacteria</taxon>
        <taxon>Pseudomonadati</taxon>
        <taxon>Bacteroidota</taxon>
        <taxon>Cytophagia</taxon>
        <taxon>Cytophagales</taxon>
        <taxon>Hymenobacteraceae</taxon>
        <taxon>Pontibacter</taxon>
    </lineage>
</organism>
<dbReference type="PANTHER" id="PTHR12117:SF0">
    <property type="entry name" value="PROLYL 3-HYDROXYLASE OGFOD1"/>
    <property type="match status" value="1"/>
</dbReference>
<accession>A0ABS6XGQ8</accession>
<reference evidence="2 3" key="1">
    <citation type="submission" date="2021-07" db="EMBL/GenBank/DDBJ databases">
        <authorList>
            <person name="Kim M.K."/>
        </authorList>
    </citation>
    <scope>NUCLEOTIDE SEQUENCE [LARGE SCALE GENOMIC DNA]</scope>
    <source>
        <strain evidence="2 3">HLY7-15</strain>
    </source>
</reference>
<dbReference type="RefSeq" id="WP_199111596.1">
    <property type="nucleotide sequence ID" value="NZ_JAHWXQ010000007.1"/>
</dbReference>
<keyword evidence="3" id="KW-1185">Reference proteome</keyword>
<dbReference type="PANTHER" id="PTHR12117">
    <property type="entry name" value="HISTONE ACETYLTRANSFERASE COMPLEX"/>
    <property type="match status" value="1"/>
</dbReference>
<proteinExistence type="predicted"/>
<dbReference type="InterPro" id="IPR051842">
    <property type="entry name" value="uS12_prolyl_hydroxylase"/>
</dbReference>
<evidence type="ECO:0000259" key="1">
    <source>
        <dbReference type="Pfam" id="PF13640"/>
    </source>
</evidence>
<dbReference type="EMBL" id="JAHWXQ010000007">
    <property type="protein sequence ID" value="MBW3366849.1"/>
    <property type="molecule type" value="Genomic_DNA"/>
</dbReference>
<protein>
    <submittedName>
        <fullName evidence="2">2OG-Fe(II) oxygenase</fullName>
    </submittedName>
</protein>
<dbReference type="Pfam" id="PF13640">
    <property type="entry name" value="2OG-FeII_Oxy_3"/>
    <property type="match status" value="1"/>
</dbReference>
<dbReference type="InterPro" id="IPR044862">
    <property type="entry name" value="Pro_4_hyd_alph_FE2OG_OXY"/>
</dbReference>